<dbReference type="EMBL" id="CADCTY010001237">
    <property type="protein sequence ID" value="CAA9363836.1"/>
    <property type="molecule type" value="Genomic_DNA"/>
</dbReference>
<dbReference type="PROSITE" id="PS51206">
    <property type="entry name" value="SF3_HELICASE_1"/>
    <property type="match status" value="1"/>
</dbReference>
<evidence type="ECO:0000256" key="2">
    <source>
        <dbReference type="ARBA" id="ARBA00022840"/>
    </source>
</evidence>
<evidence type="ECO:0000256" key="1">
    <source>
        <dbReference type="ARBA" id="ARBA00022741"/>
    </source>
</evidence>
<sequence>MDEATGGKPALKQILLCWLNAVLKGRCDLQRFLHLTGPGGSGKGTFMRLAIALIGADNNHSSTLEDWNGNRYETANAHGKRLVSFPDEDKYTRGLSKFKSLTGGDHLRAEEKHKKAFQFVYDGMTMLASNFPIFAADTSSGMARRCLMVPFAAQVLKSKRRNLDAEFERELGALTNYVLGISDEEVTHTLLQINDESADVTEQTWDYRMRTDSIAAWVNENVIHDPKAETGVGCDRDNISTLFGNYWQYCQATGSKPKGLREFTPSLLELCNHTLGWGDVIKRKTMTGRFITGLKLRSEWDKDVPNPIESLSVEVESDQTMTDSTRHNDGWHDESEPLQDISYDGYDGSNLLFKESKNLNELTQDTSLPSPPLKEIDNSPVMPVIAPQEAVSIRHVHPSMTDSSPVIPVMPPETAKNASAPAEPRQKPLAVGDFVSKRYKLGWRGQVTEIAGETIKVHWQGMNYPDEILKNELKPAPNTKPAKSNALSALDSIDSTSNKSGVQGNFGFKPDLQVDA</sequence>
<name>A0A6J4MMX7_9CYAN</name>
<dbReference type="Pfam" id="PF19263">
    <property type="entry name" value="DUF5906"/>
    <property type="match status" value="1"/>
</dbReference>
<dbReference type="InterPro" id="IPR045455">
    <property type="entry name" value="NrS-1_pol-like_helicase"/>
</dbReference>
<dbReference type="Gene3D" id="3.40.50.300">
    <property type="entry name" value="P-loop containing nucleotide triphosphate hydrolases"/>
    <property type="match status" value="1"/>
</dbReference>
<keyword evidence="2" id="KW-0067">ATP-binding</keyword>
<feature type="region of interest" description="Disordered" evidence="3">
    <location>
        <begin position="316"/>
        <end position="336"/>
    </location>
</feature>
<evidence type="ECO:0000256" key="3">
    <source>
        <dbReference type="SAM" id="MobiDB-lite"/>
    </source>
</evidence>
<gene>
    <name evidence="5" type="ORF">AVDCRST_MAG94-3560</name>
</gene>
<protein>
    <recommendedName>
        <fullName evidence="4">SF3 helicase domain-containing protein</fullName>
    </recommendedName>
</protein>
<dbReference type="AlphaFoldDB" id="A0A6J4MMX7"/>
<reference evidence="5" key="1">
    <citation type="submission" date="2020-02" db="EMBL/GenBank/DDBJ databases">
        <authorList>
            <person name="Meier V. D."/>
        </authorList>
    </citation>
    <scope>NUCLEOTIDE SEQUENCE</scope>
    <source>
        <strain evidence="5">AVDCRST_MAG94</strain>
    </source>
</reference>
<organism evidence="5">
    <name type="scientific">uncultured Leptolyngbya sp</name>
    <dbReference type="NCBI Taxonomy" id="332963"/>
    <lineage>
        <taxon>Bacteria</taxon>
        <taxon>Bacillati</taxon>
        <taxon>Cyanobacteriota</taxon>
        <taxon>Cyanophyceae</taxon>
        <taxon>Leptolyngbyales</taxon>
        <taxon>Leptolyngbyaceae</taxon>
        <taxon>Leptolyngbya group</taxon>
        <taxon>Leptolyngbya</taxon>
        <taxon>environmental samples</taxon>
    </lineage>
</organism>
<feature type="compositionally biased region" description="Polar residues" evidence="3">
    <location>
        <begin position="481"/>
        <end position="503"/>
    </location>
</feature>
<feature type="region of interest" description="Disordered" evidence="3">
    <location>
        <begin position="473"/>
        <end position="516"/>
    </location>
</feature>
<evidence type="ECO:0000259" key="4">
    <source>
        <dbReference type="PROSITE" id="PS51206"/>
    </source>
</evidence>
<proteinExistence type="predicted"/>
<keyword evidence="1" id="KW-0547">Nucleotide-binding</keyword>
<feature type="compositionally biased region" description="Basic and acidic residues" evidence="3">
    <location>
        <begin position="324"/>
        <end position="335"/>
    </location>
</feature>
<dbReference type="InterPro" id="IPR006500">
    <property type="entry name" value="Helicase_put_C_phage/plasmid"/>
</dbReference>
<dbReference type="SUPFAM" id="SSF52540">
    <property type="entry name" value="P-loop containing nucleoside triphosphate hydrolases"/>
    <property type="match status" value="1"/>
</dbReference>
<feature type="domain" description="SF3 helicase" evidence="4">
    <location>
        <begin position="7"/>
        <end position="164"/>
    </location>
</feature>
<dbReference type="NCBIfam" id="TIGR01613">
    <property type="entry name" value="primase_Cterm"/>
    <property type="match status" value="1"/>
</dbReference>
<accession>A0A6J4MMX7</accession>
<dbReference type="InterPro" id="IPR014015">
    <property type="entry name" value="Helicase_SF3_DNA-vir"/>
</dbReference>
<dbReference type="GO" id="GO:0005524">
    <property type="term" value="F:ATP binding"/>
    <property type="evidence" value="ECO:0007669"/>
    <property type="project" value="UniProtKB-KW"/>
</dbReference>
<evidence type="ECO:0000313" key="5">
    <source>
        <dbReference type="EMBL" id="CAA9363836.1"/>
    </source>
</evidence>
<dbReference type="InterPro" id="IPR027417">
    <property type="entry name" value="P-loop_NTPase"/>
</dbReference>